<sequence length="180" mass="19731">MLTRQIARTSRICCRRCYATDTSTTPPMLLKIKNDMKTAMRNRDSDRLSVLKGIIAQTLNASKTSSPITTDMQVLALLKKNTSASRAASEQAKGAGRQDLADKEECQLKVMEEYINDVEVMGEDDIRSAIQGVVDAIKSSAIQVREGDVLKKVFSPEVLGGKPVEKKAVAKMVKQILAES</sequence>
<dbReference type="Gene3D" id="1.10.1510.10">
    <property type="entry name" value="Uncharacterised protein YqeY/AIM41 PF09424, N-terminal domain"/>
    <property type="match status" value="1"/>
</dbReference>
<dbReference type="Pfam" id="PF09424">
    <property type="entry name" value="YqeY"/>
    <property type="match status" value="1"/>
</dbReference>
<dbReference type="OrthoDB" id="538640at2759"/>
<evidence type="ECO:0000256" key="1">
    <source>
        <dbReference type="RuleBase" id="RU365099"/>
    </source>
</evidence>
<dbReference type="SUPFAM" id="SSF89095">
    <property type="entry name" value="GatB/YqeY motif"/>
    <property type="match status" value="1"/>
</dbReference>
<comment type="similarity">
    <text evidence="1">Belongs to the AIM41 family.</text>
</comment>
<protein>
    <recommendedName>
        <fullName evidence="1">Altered inheritance of mitochondria protein 41</fullName>
    </recommendedName>
</protein>
<accession>A0A9P7YXQ7</accession>
<reference evidence="2" key="1">
    <citation type="journal article" date="2021" name="IMA Fungus">
        <title>Genomic characterization of three marine fungi, including Emericellopsis atlantica sp. nov. with signatures of a generalist lifestyle and marine biomass degradation.</title>
        <authorList>
            <person name="Hagestad O.C."/>
            <person name="Hou L."/>
            <person name="Andersen J.H."/>
            <person name="Hansen E.H."/>
            <person name="Altermark B."/>
            <person name="Li C."/>
            <person name="Kuhnert E."/>
            <person name="Cox R.J."/>
            <person name="Crous P.W."/>
            <person name="Spatafora J.W."/>
            <person name="Lail K."/>
            <person name="Amirebrahimi M."/>
            <person name="Lipzen A."/>
            <person name="Pangilinan J."/>
            <person name="Andreopoulos W."/>
            <person name="Hayes R.D."/>
            <person name="Ng V."/>
            <person name="Grigoriev I.V."/>
            <person name="Jackson S.A."/>
            <person name="Sutton T.D.S."/>
            <person name="Dobson A.D.W."/>
            <person name="Rama T."/>
        </authorList>
    </citation>
    <scope>NUCLEOTIDE SEQUENCE</scope>
    <source>
        <strain evidence="2">TRa3180A</strain>
    </source>
</reference>
<gene>
    <name evidence="1" type="primary">AIM41</name>
    <name evidence="2" type="ORF">BJ878DRAFT_518267</name>
</gene>
<dbReference type="InterPro" id="IPR042184">
    <property type="entry name" value="YqeY/Aim41_N"/>
</dbReference>
<dbReference type="AlphaFoldDB" id="A0A9P7YXQ7"/>
<name>A0A9P7YXQ7_9HELO</name>
<dbReference type="PANTHER" id="PTHR28055:SF1">
    <property type="entry name" value="ALTERED INHERITANCE OF MITOCHONDRIA PROTEIN 41, MITOCHONDRIAL"/>
    <property type="match status" value="1"/>
</dbReference>
<evidence type="ECO:0000313" key="3">
    <source>
        <dbReference type="Proteomes" id="UP000887226"/>
    </source>
</evidence>
<keyword evidence="1" id="KW-0496">Mitochondrion</keyword>
<dbReference type="InterPro" id="IPR019004">
    <property type="entry name" value="YqeY/Aim41"/>
</dbReference>
<proteinExistence type="inferred from homology"/>
<comment type="caution">
    <text evidence="2">The sequence shown here is derived from an EMBL/GenBank/DDBJ whole genome shotgun (WGS) entry which is preliminary data.</text>
</comment>
<dbReference type="EMBL" id="MU254137">
    <property type="protein sequence ID" value="KAG9241928.1"/>
    <property type="molecule type" value="Genomic_DNA"/>
</dbReference>
<dbReference type="PANTHER" id="PTHR28055">
    <property type="entry name" value="ALTERED INHERITANCE OF MITOCHONDRIA PROTEIN 41, MITOCHONDRIAL"/>
    <property type="match status" value="1"/>
</dbReference>
<dbReference type="GO" id="GO:0016884">
    <property type="term" value="F:carbon-nitrogen ligase activity, with glutamine as amido-N-donor"/>
    <property type="evidence" value="ECO:0007669"/>
    <property type="project" value="UniProtKB-UniRule"/>
</dbReference>
<comment type="subcellular location">
    <subcellularLocation>
        <location evidence="1">Mitochondrion</location>
    </subcellularLocation>
</comment>
<dbReference type="GO" id="GO:0005739">
    <property type="term" value="C:mitochondrion"/>
    <property type="evidence" value="ECO:0007669"/>
    <property type="project" value="UniProtKB-SubCell"/>
</dbReference>
<dbReference type="Proteomes" id="UP000887226">
    <property type="component" value="Unassembled WGS sequence"/>
</dbReference>
<evidence type="ECO:0000313" key="2">
    <source>
        <dbReference type="EMBL" id="KAG9241928.1"/>
    </source>
</evidence>
<dbReference type="InterPro" id="IPR003789">
    <property type="entry name" value="Asn/Gln_tRNA_amidoTrase-B-like"/>
</dbReference>
<organism evidence="2 3">
    <name type="scientific">Calycina marina</name>
    <dbReference type="NCBI Taxonomy" id="1763456"/>
    <lineage>
        <taxon>Eukaryota</taxon>
        <taxon>Fungi</taxon>
        <taxon>Dikarya</taxon>
        <taxon>Ascomycota</taxon>
        <taxon>Pezizomycotina</taxon>
        <taxon>Leotiomycetes</taxon>
        <taxon>Helotiales</taxon>
        <taxon>Pezizellaceae</taxon>
        <taxon>Calycina</taxon>
    </lineage>
</organism>
<keyword evidence="3" id="KW-1185">Reference proteome</keyword>